<dbReference type="GO" id="GO:0008324">
    <property type="term" value="F:monoatomic cation transmembrane transporter activity"/>
    <property type="evidence" value="ECO:0007669"/>
    <property type="project" value="InterPro"/>
</dbReference>
<feature type="transmembrane region" description="Helical" evidence="8">
    <location>
        <begin position="32"/>
        <end position="52"/>
    </location>
</feature>
<feature type="transmembrane region" description="Helical" evidence="8">
    <location>
        <begin position="398"/>
        <end position="416"/>
    </location>
</feature>
<evidence type="ECO:0000256" key="8">
    <source>
        <dbReference type="SAM" id="Phobius"/>
    </source>
</evidence>
<dbReference type="InterPro" id="IPR003445">
    <property type="entry name" value="Cat_transpt"/>
</dbReference>
<sequence>MKKIKSFFKKTFFGKTIDKAFIYLKKVSKLKYLLVVYFLIVLFSSLLLWSPITQKNPTSDWSSAKNYVDALFTTASAFSDTGLVVYNTYSHWNVLGQATIAILILSGGIGIFALKFFVINFIFRKNITLLNTLKMIQHERGHEDVNKISHVLKSSVTFILSVSLISGLGMTFYFYFAPPTHTYGISQFIGEFVSPQHNWELSFRFGFFHTISAINNAGFDIISGHSLMPYYQNYVLQIWFITLLIIGGLGYPVIYDVHRFIKHKLRRKQNKYRFSLFTKVSSITYLLVFIVGFLILFGYEYSSNSASSLWNKIYVPNNMQDDYVKWVTVVGDYKQDNTIQGQVIYNELINLHKIANKDELTTTIAKEFFDLINKETFNGSLKNYIEKGYMYGNDFDKTFAILFSSLSTRSAGFATVNMRDFTRSSVIVMIIMMVIGAAPSSTGGGIRTTTLAVVILSVISVILSRNRVRIFKRAIEPRTVFMSGQVLVIALIILIISSLICFTSFDIHGGKIHTDELSIINGQNIHDSFYETEHIWFEVASAFGTTGLSAGLTKDFNIISKITLIFVMFIGQFGISSSLLVWRRKKSTQRNYEYITTDIVIG</sequence>
<dbReference type="RefSeq" id="WP_004794880.1">
    <property type="nucleotide sequence ID" value="NZ_LR215010.1"/>
</dbReference>
<keyword evidence="3" id="KW-1003">Cell membrane</keyword>
<dbReference type="GO" id="GO:0030001">
    <property type="term" value="P:metal ion transport"/>
    <property type="evidence" value="ECO:0007669"/>
    <property type="project" value="UniProtKB-ARBA"/>
</dbReference>
<dbReference type="GO" id="GO:0005886">
    <property type="term" value="C:plasma membrane"/>
    <property type="evidence" value="ECO:0007669"/>
    <property type="project" value="UniProtKB-SubCell"/>
</dbReference>
<protein>
    <submittedName>
        <fullName evidence="9">Ktr system potassium uptake protein B</fullName>
    </submittedName>
</protein>
<reference evidence="9 10" key="1">
    <citation type="submission" date="2019-01" db="EMBL/GenBank/DDBJ databases">
        <authorList>
            <consortium name="Pathogen Informatics"/>
        </authorList>
    </citation>
    <scope>NUCLEOTIDE SEQUENCE [LARGE SCALE GENOMIC DNA]</scope>
    <source>
        <strain evidence="9 10">NCTC10146</strain>
    </source>
</reference>
<feature type="transmembrane region" description="Helical" evidence="8">
    <location>
        <begin position="484"/>
        <end position="505"/>
    </location>
</feature>
<evidence type="ECO:0000256" key="1">
    <source>
        <dbReference type="ARBA" id="ARBA00004651"/>
    </source>
</evidence>
<evidence type="ECO:0000256" key="2">
    <source>
        <dbReference type="ARBA" id="ARBA00022448"/>
    </source>
</evidence>
<keyword evidence="5 8" id="KW-1133">Transmembrane helix</keyword>
<dbReference type="PANTHER" id="PTHR32024:SF1">
    <property type="entry name" value="KTR SYSTEM POTASSIUM UPTAKE PROTEIN B"/>
    <property type="match status" value="1"/>
</dbReference>
<evidence type="ECO:0000256" key="3">
    <source>
        <dbReference type="ARBA" id="ARBA00022475"/>
    </source>
</evidence>
<dbReference type="Proteomes" id="UP000290495">
    <property type="component" value="Chromosome"/>
</dbReference>
<feature type="transmembrane region" description="Helical" evidence="8">
    <location>
        <begin position="100"/>
        <end position="123"/>
    </location>
</feature>
<evidence type="ECO:0000256" key="4">
    <source>
        <dbReference type="ARBA" id="ARBA00022692"/>
    </source>
</evidence>
<evidence type="ECO:0000313" key="9">
    <source>
        <dbReference type="EMBL" id="VEU68947.1"/>
    </source>
</evidence>
<accession>A0A449AR53</accession>
<feature type="transmembrane region" description="Helical" evidence="8">
    <location>
        <begin position="276"/>
        <end position="299"/>
    </location>
</feature>
<feature type="transmembrane region" description="Helical" evidence="8">
    <location>
        <begin position="444"/>
        <end position="463"/>
    </location>
</feature>
<evidence type="ECO:0000313" key="10">
    <source>
        <dbReference type="Proteomes" id="UP000290495"/>
    </source>
</evidence>
<evidence type="ECO:0000256" key="7">
    <source>
        <dbReference type="ARBA" id="ARBA00023136"/>
    </source>
</evidence>
<dbReference type="AlphaFoldDB" id="A0A449AR53"/>
<organism evidence="9 10">
    <name type="scientific">Mycoplasmopsis canis</name>
    <dbReference type="NCBI Taxonomy" id="29555"/>
    <lineage>
        <taxon>Bacteria</taxon>
        <taxon>Bacillati</taxon>
        <taxon>Mycoplasmatota</taxon>
        <taxon>Mycoplasmoidales</taxon>
        <taxon>Metamycoplasmataceae</taxon>
        <taxon>Mycoplasmopsis</taxon>
    </lineage>
</organism>
<comment type="subcellular location">
    <subcellularLocation>
        <location evidence="1">Cell membrane</location>
        <topology evidence="1">Multi-pass membrane protein</topology>
    </subcellularLocation>
</comment>
<dbReference type="EMBL" id="LR215010">
    <property type="protein sequence ID" value="VEU68947.1"/>
    <property type="molecule type" value="Genomic_DNA"/>
</dbReference>
<keyword evidence="7 8" id="KW-0472">Membrane</keyword>
<keyword evidence="4 8" id="KW-0812">Transmembrane</keyword>
<feature type="transmembrane region" description="Helical" evidence="8">
    <location>
        <begin position="156"/>
        <end position="176"/>
    </location>
</feature>
<proteinExistence type="predicted"/>
<dbReference type="Pfam" id="PF02386">
    <property type="entry name" value="TrkH"/>
    <property type="match status" value="2"/>
</dbReference>
<keyword evidence="2" id="KW-0813">Transport</keyword>
<feature type="transmembrane region" description="Helical" evidence="8">
    <location>
        <begin position="234"/>
        <end position="255"/>
    </location>
</feature>
<feature type="transmembrane region" description="Helical" evidence="8">
    <location>
        <begin position="558"/>
        <end position="582"/>
    </location>
</feature>
<dbReference type="PANTHER" id="PTHR32024">
    <property type="entry name" value="TRK SYSTEM POTASSIUM UPTAKE PROTEIN TRKG-RELATED"/>
    <property type="match status" value="1"/>
</dbReference>
<evidence type="ECO:0000256" key="5">
    <source>
        <dbReference type="ARBA" id="ARBA00022989"/>
    </source>
</evidence>
<feature type="transmembrane region" description="Helical" evidence="8">
    <location>
        <begin position="421"/>
        <end position="438"/>
    </location>
</feature>
<evidence type="ECO:0000256" key="6">
    <source>
        <dbReference type="ARBA" id="ARBA00023065"/>
    </source>
</evidence>
<name>A0A449AR53_9BACT</name>
<keyword evidence="6" id="KW-0406">Ion transport</keyword>
<gene>
    <name evidence="9" type="primary">ktrB</name>
    <name evidence="9" type="ORF">NCTC10146_00410</name>
</gene>